<evidence type="ECO:0000256" key="3">
    <source>
        <dbReference type="ARBA" id="ARBA00007746"/>
    </source>
</evidence>
<dbReference type="PANTHER" id="PTHR24376">
    <property type="entry name" value="ZINC FINGER PROTEIN"/>
    <property type="match status" value="1"/>
</dbReference>
<evidence type="ECO:0000256" key="1">
    <source>
        <dbReference type="ARBA" id="ARBA00003983"/>
    </source>
</evidence>
<feature type="domain" description="C2H2-type" evidence="13">
    <location>
        <begin position="751"/>
        <end position="778"/>
    </location>
</feature>
<keyword evidence="9" id="KW-0238">DNA-binding</keyword>
<feature type="domain" description="C2H2-type" evidence="13">
    <location>
        <begin position="385"/>
        <end position="412"/>
    </location>
</feature>
<dbReference type="GO" id="GO:0000978">
    <property type="term" value="F:RNA polymerase II cis-regulatory region sequence-specific DNA binding"/>
    <property type="evidence" value="ECO:0007669"/>
    <property type="project" value="TreeGrafter"/>
</dbReference>
<dbReference type="FunFam" id="3.30.160.60:FF:000614">
    <property type="entry name" value="Zinc finger protein 142"/>
    <property type="match status" value="1"/>
</dbReference>
<feature type="domain" description="C2H2-type" evidence="13">
    <location>
        <begin position="171"/>
        <end position="198"/>
    </location>
</feature>
<feature type="domain" description="C2H2-type" evidence="13">
    <location>
        <begin position="723"/>
        <end position="750"/>
    </location>
</feature>
<dbReference type="FunFam" id="3.30.160.60:FF:000624">
    <property type="entry name" value="zinc finger protein 697"/>
    <property type="match status" value="1"/>
</dbReference>
<feature type="domain" description="C2H2-type" evidence="13">
    <location>
        <begin position="413"/>
        <end position="440"/>
    </location>
</feature>
<dbReference type="Pfam" id="PF13909">
    <property type="entry name" value="zf-H2C2_5"/>
    <property type="match status" value="1"/>
</dbReference>
<keyword evidence="7 12" id="KW-0863">Zinc-finger</keyword>
<evidence type="ECO:0000256" key="7">
    <source>
        <dbReference type="ARBA" id="ARBA00022771"/>
    </source>
</evidence>
<feature type="domain" description="C2H2-type" evidence="13">
    <location>
        <begin position="526"/>
        <end position="553"/>
    </location>
</feature>
<feature type="domain" description="C2H2-type" evidence="13">
    <location>
        <begin position="695"/>
        <end position="722"/>
    </location>
</feature>
<comment type="caution">
    <text evidence="14">The sequence shown here is derived from an EMBL/GenBank/DDBJ whole genome shotgun (WGS) entry which is preliminary data.</text>
</comment>
<comment type="function">
    <text evidence="1">Gap class segmentation protein that controls development of head structures.</text>
</comment>
<feature type="domain" description="C2H2-type" evidence="13">
    <location>
        <begin position="141"/>
        <end position="168"/>
    </location>
</feature>
<evidence type="ECO:0000256" key="10">
    <source>
        <dbReference type="ARBA" id="ARBA00023242"/>
    </source>
</evidence>
<protein>
    <recommendedName>
        <fullName evidence="4">Protein hunchback</fullName>
    </recommendedName>
    <alternativeName>
        <fullName evidence="11">Zinc finger protein 865</fullName>
    </alternativeName>
</protein>
<dbReference type="FunFam" id="3.30.160.60:FF:000100">
    <property type="entry name" value="Zinc finger 45-like"/>
    <property type="match status" value="1"/>
</dbReference>
<dbReference type="InterPro" id="IPR036236">
    <property type="entry name" value="Znf_C2H2_sf"/>
</dbReference>
<keyword evidence="6" id="KW-0677">Repeat</keyword>
<gene>
    <name evidence="14" type="ORF">MNOR_LOCUS12130</name>
</gene>
<keyword evidence="5" id="KW-0479">Metal-binding</keyword>
<feature type="domain" description="C2H2-type" evidence="13">
    <location>
        <begin position="113"/>
        <end position="140"/>
    </location>
</feature>
<dbReference type="GO" id="GO:0008270">
    <property type="term" value="F:zinc ion binding"/>
    <property type="evidence" value="ECO:0007669"/>
    <property type="project" value="UniProtKB-KW"/>
</dbReference>
<dbReference type="FunFam" id="3.30.160.60:FF:000123">
    <property type="entry name" value="transcriptional repressor CTCF isoform X1"/>
    <property type="match status" value="2"/>
</dbReference>
<sequence>MEKMSTMQIDKQNMNSLRILNQEIMSDYGGDIIKEEMPLDYEDDYIPDNITTLNSFICDCGKRIETPLFTWPHILIENNLHRMCNDCQNKPPVENSIQNVRSSFKYKSKPKIFRCTQCSYSCDRNSNLKTHMLTHTGDKPFKCSSCKYRCTQKAHLVKHMLTHTVDKPFKVKCSECGTNFKNNTDLDDHMLTHIKEKTGDFLHRCPDCWYGFSEKAEFDSHTLYCKQNLYKSKEIILNDHAISNYDEDFLSFNSISVPYEITHPQTTAEIRKFAQNKLSTLLDLTVNSLSAETFNSDITTGYIEGYMERVACDCGNQIENLENDKCTKCQNELEESIQNNHINVTEQNDHINVTEDSNDTDDSPANVLLLENLEMINIDNEGKMFKCPYCEYKCDRKSNVKTHILIHTGDKPFKCEVCGHRCKQRGHLITHMLTHSNEKPFVCKICNSAFKRNTHLKTHMEMHVTEKEFECINCSFTCQSKFELKDHQVICKYDDKPFKCSQCDYECDRVSNLKTHMLTHTGDKPFHCTNCSYKCTQKAHLIKHLQTHRNDRLFKCSECDCSFKLKSQLTAHLDTHTNDVTPILENNNTEDYNNAHNLNESNLHESEDNQIIDSRSSSLVNELPSPTRENEDVAMNNEQIKETVSNCTCRTPSGIVITKNEFGELMSKCISCICKIDKSPDTKSNKNENSKQSEWDCSECGKSFDNKINLHRHLHIHTGYKPFSCPHCPYRCDRKSNLNTHILTHTGDKPFVCNICHHRSKQKIHLMKHMLTHTKERPFACTECEKTFQRKMQLNKHKLLHKIM</sequence>
<feature type="domain" description="C2H2-type" evidence="13">
    <location>
        <begin position="441"/>
        <end position="468"/>
    </location>
</feature>
<evidence type="ECO:0000256" key="6">
    <source>
        <dbReference type="ARBA" id="ARBA00022737"/>
    </source>
</evidence>
<feature type="domain" description="C2H2-type" evidence="13">
    <location>
        <begin position="498"/>
        <end position="525"/>
    </location>
</feature>
<dbReference type="GO" id="GO:0048598">
    <property type="term" value="P:embryonic morphogenesis"/>
    <property type="evidence" value="ECO:0007669"/>
    <property type="project" value="UniProtKB-ARBA"/>
</dbReference>
<feature type="domain" description="C2H2-type" evidence="13">
    <location>
        <begin position="554"/>
        <end position="581"/>
    </location>
</feature>
<keyword evidence="10" id="KW-0539">Nucleus</keyword>
<dbReference type="PROSITE" id="PS50157">
    <property type="entry name" value="ZINC_FINGER_C2H2_2"/>
    <property type="match status" value="13"/>
</dbReference>
<dbReference type="PANTHER" id="PTHR24376:SF243">
    <property type="entry name" value="C2H2-TYPE DOMAIN-CONTAINING PROTEIN"/>
    <property type="match status" value="1"/>
</dbReference>
<evidence type="ECO:0000256" key="11">
    <source>
        <dbReference type="ARBA" id="ARBA00068876"/>
    </source>
</evidence>
<dbReference type="GO" id="GO:0001228">
    <property type="term" value="F:DNA-binding transcription activator activity, RNA polymerase II-specific"/>
    <property type="evidence" value="ECO:0007669"/>
    <property type="project" value="TreeGrafter"/>
</dbReference>
<proteinExistence type="inferred from homology"/>
<comment type="subcellular location">
    <subcellularLocation>
        <location evidence="2">Nucleus</location>
    </subcellularLocation>
</comment>
<dbReference type="FunFam" id="3.30.160.60:FF:000145">
    <property type="entry name" value="Zinc finger protein 574"/>
    <property type="match status" value="2"/>
</dbReference>
<accession>A0AAV2QJ95</accession>
<keyword evidence="15" id="KW-1185">Reference proteome</keyword>
<dbReference type="Gene3D" id="3.30.160.60">
    <property type="entry name" value="Classic Zinc Finger"/>
    <property type="match status" value="13"/>
</dbReference>
<evidence type="ECO:0000259" key="13">
    <source>
        <dbReference type="PROSITE" id="PS50157"/>
    </source>
</evidence>
<evidence type="ECO:0000256" key="8">
    <source>
        <dbReference type="ARBA" id="ARBA00022833"/>
    </source>
</evidence>
<name>A0AAV2QJ95_MEGNR</name>
<organism evidence="14 15">
    <name type="scientific">Meganyctiphanes norvegica</name>
    <name type="common">Northern krill</name>
    <name type="synonym">Thysanopoda norvegica</name>
    <dbReference type="NCBI Taxonomy" id="48144"/>
    <lineage>
        <taxon>Eukaryota</taxon>
        <taxon>Metazoa</taxon>
        <taxon>Ecdysozoa</taxon>
        <taxon>Arthropoda</taxon>
        <taxon>Crustacea</taxon>
        <taxon>Multicrustacea</taxon>
        <taxon>Malacostraca</taxon>
        <taxon>Eumalacostraca</taxon>
        <taxon>Eucarida</taxon>
        <taxon>Euphausiacea</taxon>
        <taxon>Euphausiidae</taxon>
        <taxon>Meganyctiphanes</taxon>
    </lineage>
</organism>
<evidence type="ECO:0000313" key="14">
    <source>
        <dbReference type="EMBL" id="CAL4083324.1"/>
    </source>
</evidence>
<keyword evidence="8" id="KW-0862">Zinc</keyword>
<dbReference type="FunFam" id="3.30.160.60:FF:000446">
    <property type="entry name" value="Zinc finger protein"/>
    <property type="match status" value="3"/>
</dbReference>
<evidence type="ECO:0000256" key="4">
    <source>
        <dbReference type="ARBA" id="ARBA00013638"/>
    </source>
</evidence>
<dbReference type="Pfam" id="PF00096">
    <property type="entry name" value="zf-C2H2"/>
    <property type="match status" value="9"/>
</dbReference>
<dbReference type="SUPFAM" id="SSF57667">
    <property type="entry name" value="beta-beta-alpha zinc fingers"/>
    <property type="match status" value="8"/>
</dbReference>
<comment type="similarity">
    <text evidence="3">Belongs to the hunchback C2H2-type zinc-finger protein family.</text>
</comment>
<dbReference type="GO" id="GO:0005634">
    <property type="term" value="C:nucleus"/>
    <property type="evidence" value="ECO:0007669"/>
    <property type="project" value="UniProtKB-SubCell"/>
</dbReference>
<evidence type="ECO:0000256" key="9">
    <source>
        <dbReference type="ARBA" id="ARBA00023125"/>
    </source>
</evidence>
<evidence type="ECO:0000313" key="15">
    <source>
        <dbReference type="Proteomes" id="UP001497623"/>
    </source>
</evidence>
<dbReference type="SMART" id="SM00355">
    <property type="entry name" value="ZnF_C2H2"/>
    <property type="match status" value="15"/>
</dbReference>
<evidence type="ECO:0000256" key="5">
    <source>
        <dbReference type="ARBA" id="ARBA00022723"/>
    </source>
</evidence>
<evidence type="ECO:0000256" key="12">
    <source>
        <dbReference type="PROSITE-ProRule" id="PRU00042"/>
    </source>
</evidence>
<reference evidence="14 15" key="1">
    <citation type="submission" date="2024-05" db="EMBL/GenBank/DDBJ databases">
        <authorList>
            <person name="Wallberg A."/>
        </authorList>
    </citation>
    <scope>NUCLEOTIDE SEQUENCE [LARGE SCALE GENOMIC DNA]</scope>
</reference>
<dbReference type="Proteomes" id="UP001497623">
    <property type="component" value="Unassembled WGS sequence"/>
</dbReference>
<dbReference type="AlphaFoldDB" id="A0AAV2QJ95"/>
<feature type="domain" description="C2H2-type" evidence="13">
    <location>
        <begin position="779"/>
        <end position="801"/>
    </location>
</feature>
<dbReference type="InterPro" id="IPR013087">
    <property type="entry name" value="Znf_C2H2_type"/>
</dbReference>
<dbReference type="PROSITE" id="PS00028">
    <property type="entry name" value="ZINC_FINGER_C2H2_1"/>
    <property type="match status" value="12"/>
</dbReference>
<dbReference type="EMBL" id="CAXKWB010006562">
    <property type="protein sequence ID" value="CAL4083324.1"/>
    <property type="molecule type" value="Genomic_DNA"/>
</dbReference>
<evidence type="ECO:0000256" key="2">
    <source>
        <dbReference type="ARBA" id="ARBA00004123"/>
    </source>
</evidence>